<protein>
    <submittedName>
        <fullName evidence="1">UDP-glycosyltransferase 87A1-like</fullName>
    </submittedName>
</protein>
<proteinExistence type="predicted"/>
<name>A0A3L6R2V2_PANMI</name>
<evidence type="ECO:0000313" key="1">
    <source>
        <dbReference type="EMBL" id="RLM93173.1"/>
    </source>
</evidence>
<dbReference type="Gene3D" id="3.40.50.2000">
    <property type="entry name" value="Glycogen Phosphorylase B"/>
    <property type="match status" value="1"/>
</dbReference>
<dbReference type="AlphaFoldDB" id="A0A3L6R2V2"/>
<accession>A0A3L6R2V2</accession>
<reference evidence="2" key="1">
    <citation type="journal article" date="2019" name="Nat. Commun.">
        <title>The genome of broomcorn millet.</title>
        <authorList>
            <person name="Zou C."/>
            <person name="Miki D."/>
            <person name="Li D."/>
            <person name="Tang Q."/>
            <person name="Xiao L."/>
            <person name="Rajput S."/>
            <person name="Deng P."/>
            <person name="Jia W."/>
            <person name="Huang R."/>
            <person name="Zhang M."/>
            <person name="Sun Y."/>
            <person name="Hu J."/>
            <person name="Fu X."/>
            <person name="Schnable P.S."/>
            <person name="Li F."/>
            <person name="Zhang H."/>
            <person name="Feng B."/>
            <person name="Zhu X."/>
            <person name="Liu R."/>
            <person name="Schnable J.C."/>
            <person name="Zhu J.-K."/>
            <person name="Zhang H."/>
        </authorList>
    </citation>
    <scope>NUCLEOTIDE SEQUENCE [LARGE SCALE GENOMIC DNA]</scope>
</reference>
<comment type="caution">
    <text evidence="1">The sequence shown here is derived from an EMBL/GenBank/DDBJ whole genome shotgun (WGS) entry which is preliminary data.</text>
</comment>
<dbReference type="GO" id="GO:0016740">
    <property type="term" value="F:transferase activity"/>
    <property type="evidence" value="ECO:0007669"/>
    <property type="project" value="UniProtKB-KW"/>
</dbReference>
<gene>
    <name evidence="1" type="ORF">C2845_PM08G28710</name>
</gene>
<dbReference type="EMBL" id="PQIB02000010">
    <property type="protein sequence ID" value="RLM93173.1"/>
    <property type="molecule type" value="Genomic_DNA"/>
</dbReference>
<sequence>MVSHEMALADASLAVDRRPCHIVALPYPDRGHINPTLSLCRLLAARRSQQQHRRHRCPHRGVARPAWRARTVAARIGFSLKEKMRSHGLIGTEEMKIVLAVTNLMSVNASDSKEVRRRANSLKGASRELKRGDLRVVISITGYIY</sequence>
<organism evidence="1 2">
    <name type="scientific">Panicum miliaceum</name>
    <name type="common">Proso millet</name>
    <name type="synonym">Broomcorn millet</name>
    <dbReference type="NCBI Taxonomy" id="4540"/>
    <lineage>
        <taxon>Eukaryota</taxon>
        <taxon>Viridiplantae</taxon>
        <taxon>Streptophyta</taxon>
        <taxon>Embryophyta</taxon>
        <taxon>Tracheophyta</taxon>
        <taxon>Spermatophyta</taxon>
        <taxon>Magnoliopsida</taxon>
        <taxon>Liliopsida</taxon>
        <taxon>Poales</taxon>
        <taxon>Poaceae</taxon>
        <taxon>PACMAD clade</taxon>
        <taxon>Panicoideae</taxon>
        <taxon>Panicodae</taxon>
        <taxon>Paniceae</taxon>
        <taxon>Panicinae</taxon>
        <taxon>Panicum</taxon>
        <taxon>Panicum sect. Panicum</taxon>
    </lineage>
</organism>
<dbReference type="Proteomes" id="UP000275267">
    <property type="component" value="Unassembled WGS sequence"/>
</dbReference>
<evidence type="ECO:0000313" key="2">
    <source>
        <dbReference type="Proteomes" id="UP000275267"/>
    </source>
</evidence>
<keyword evidence="2" id="KW-1185">Reference proteome</keyword>